<dbReference type="InterPro" id="IPR009012">
    <property type="entry name" value="GrpE_head"/>
</dbReference>
<organism evidence="2 3">
    <name type="scientific">Rhodococcus zopfii</name>
    <dbReference type="NCBI Taxonomy" id="43772"/>
    <lineage>
        <taxon>Bacteria</taxon>
        <taxon>Bacillati</taxon>
        <taxon>Actinomycetota</taxon>
        <taxon>Actinomycetes</taxon>
        <taxon>Mycobacteriales</taxon>
        <taxon>Nocardiaceae</taxon>
        <taxon>Rhodococcus</taxon>
    </lineage>
</organism>
<dbReference type="InterPro" id="IPR000740">
    <property type="entry name" value="GrpE"/>
</dbReference>
<protein>
    <submittedName>
        <fullName evidence="2">Nucleotide exchange factor GrpE</fullName>
    </submittedName>
</protein>
<gene>
    <name evidence="2" type="primary">grpE</name>
    <name evidence="2" type="ORF">F8M49_24695</name>
</gene>
<reference evidence="2 3" key="1">
    <citation type="submission" date="2019-10" db="EMBL/GenBank/DDBJ databases">
        <title>Draft Genome Assembly of Rhodococcus zopfii DSM44189.</title>
        <authorList>
            <person name="Sutton J.M."/>
            <person name="Akob D.M."/>
            <person name="Bushman T.J."/>
        </authorList>
    </citation>
    <scope>NUCLEOTIDE SEQUENCE [LARGE SCALE GENOMIC DNA]</scope>
    <source>
        <strain evidence="2 3">DSM 44189</strain>
    </source>
</reference>
<dbReference type="Proteomes" id="UP001275440">
    <property type="component" value="Unassembled WGS sequence"/>
</dbReference>
<proteinExistence type="predicted"/>
<name>A0ABU3WVL7_9NOCA</name>
<accession>A0ABU3WVL7</accession>
<keyword evidence="1" id="KW-0143">Chaperone</keyword>
<dbReference type="EMBL" id="WBMO01000005">
    <property type="protein sequence ID" value="MDV2477787.1"/>
    <property type="molecule type" value="Genomic_DNA"/>
</dbReference>
<dbReference type="SUPFAM" id="SSF51064">
    <property type="entry name" value="Head domain of nucleotide exchange factor GrpE"/>
    <property type="match status" value="1"/>
</dbReference>
<evidence type="ECO:0000313" key="2">
    <source>
        <dbReference type="EMBL" id="MDV2477787.1"/>
    </source>
</evidence>
<evidence type="ECO:0000313" key="3">
    <source>
        <dbReference type="Proteomes" id="UP001275440"/>
    </source>
</evidence>
<evidence type="ECO:0000256" key="1">
    <source>
        <dbReference type="ARBA" id="ARBA00023186"/>
    </source>
</evidence>
<dbReference type="Gene3D" id="2.30.22.10">
    <property type="entry name" value="Head domain of nucleotide exchange factor GrpE"/>
    <property type="match status" value="1"/>
</dbReference>
<comment type="caution">
    <text evidence="2">The sequence shown here is derived from an EMBL/GenBank/DDBJ whole genome shotgun (WGS) entry which is preliminary data.</text>
</comment>
<dbReference type="RefSeq" id="WP_378525928.1">
    <property type="nucleotide sequence ID" value="NZ_JBHWXO010000013.1"/>
</dbReference>
<dbReference type="Pfam" id="PF01025">
    <property type="entry name" value="GrpE"/>
    <property type="match status" value="1"/>
</dbReference>
<sequence length="100" mass="10829">MTGENIDDLIAAADVAADEQERDAVIERLAALGVERFDAPPGIAFDPTLHRAVSLVPASAPDHENTIDGTVRPGWRRGPDILRYVEVAVKVPPSHCPPRR</sequence>
<keyword evidence="3" id="KW-1185">Reference proteome</keyword>